<dbReference type="EMBL" id="HACM01003932">
    <property type="protein sequence ID" value="CRZ04374.1"/>
    <property type="molecule type" value="Transcribed_RNA"/>
</dbReference>
<feature type="region of interest" description="Disordered" evidence="1">
    <location>
        <begin position="64"/>
        <end position="144"/>
    </location>
</feature>
<sequence>SKFHDFVLDTLKAFNRFNRDSPNPAGRAAVPTTRTFECFKCKASHHVMQCPDCTPDEARRLLEEFRQAKRAASVNPSAASNSAGPTTGQQSRSAPRPATVSTGSSNTFYKPNFTRPPIPSRNPAMRTVADGAGSSTAPVPATSS</sequence>
<proteinExistence type="predicted"/>
<organism evidence="2">
    <name type="scientific">Spongospora subterranea</name>
    <dbReference type="NCBI Taxonomy" id="70186"/>
    <lineage>
        <taxon>Eukaryota</taxon>
        <taxon>Sar</taxon>
        <taxon>Rhizaria</taxon>
        <taxon>Endomyxa</taxon>
        <taxon>Phytomyxea</taxon>
        <taxon>Plasmodiophorida</taxon>
        <taxon>Plasmodiophoridae</taxon>
        <taxon>Spongospora</taxon>
    </lineage>
</organism>
<feature type="compositionally biased region" description="Polar residues" evidence="1">
    <location>
        <begin position="133"/>
        <end position="144"/>
    </location>
</feature>
<evidence type="ECO:0000256" key="1">
    <source>
        <dbReference type="SAM" id="MobiDB-lite"/>
    </source>
</evidence>
<evidence type="ECO:0000313" key="2">
    <source>
        <dbReference type="EMBL" id="CRZ04374.1"/>
    </source>
</evidence>
<feature type="compositionally biased region" description="Polar residues" evidence="1">
    <location>
        <begin position="89"/>
        <end position="109"/>
    </location>
</feature>
<protein>
    <submittedName>
        <fullName evidence="2">Uncharacterized protein</fullName>
    </submittedName>
</protein>
<feature type="non-terminal residue" evidence="2">
    <location>
        <position position="1"/>
    </location>
</feature>
<reference evidence="2" key="1">
    <citation type="submission" date="2015-04" db="EMBL/GenBank/DDBJ databases">
        <title>The genome sequence of the plant pathogenic Rhizarian Plasmodiophora brassicae reveals insights in its biotrophic life cycle and the origin of chitin synthesis.</title>
        <authorList>
            <person name="Schwelm A."/>
            <person name="Fogelqvist J."/>
            <person name="Knaust A."/>
            <person name="Julke S."/>
            <person name="Lilja T."/>
            <person name="Dhandapani V."/>
            <person name="Bonilla-Rosso G."/>
            <person name="Karlsson M."/>
            <person name="Shevchenko A."/>
            <person name="Choi S.R."/>
            <person name="Kim H.G."/>
            <person name="Park J.Y."/>
            <person name="Lim Y.P."/>
            <person name="Ludwig-Muller J."/>
            <person name="Dixelius C."/>
        </authorList>
    </citation>
    <scope>NUCLEOTIDE SEQUENCE</scope>
    <source>
        <tissue evidence="2">Potato root galls</tissue>
    </source>
</reference>
<dbReference type="AlphaFoldDB" id="A0A0H5R7W3"/>
<name>A0A0H5R7W3_9EUKA</name>
<accession>A0A0H5R7W3</accession>
<feature type="compositionally biased region" description="Low complexity" evidence="1">
    <location>
        <begin position="71"/>
        <end position="88"/>
    </location>
</feature>